<dbReference type="InterPro" id="IPR032623">
    <property type="entry name" value="FecR_N"/>
</dbReference>
<protein>
    <submittedName>
        <fullName evidence="3">FecR family protein</fullName>
    </submittedName>
</protein>
<sequence length="320" mass="34683">MTDPTPALSRTIKAEAAAWLARLRSEDRGPEDEAAFRAWLAEDARHAAAFDLVTNAWEMVGGLTHEVAVDEPVERTGMSRRTVLAGVAAMVAVGSGYLYQRGAGADHYATQLGEQRRVTLADGSAVTLDTETEIRVAFHDDRREIELLRGRAHFDVAKDAARPFRVTAGGREVVAIGTAFDVARREDEVAVLLVEGRIAVRSPGVAAAYPRPGERIVIDRANAIHQERPDVQRATAWQVGRVIFDDQPLAAAVAEMNRYNRKPLVVTDAELGALRVSGTYSTGDSEAFARSIASLLPVAVHSTPQQILIEPLAQESEQSS</sequence>
<feature type="domain" description="FecR protein" evidence="1">
    <location>
        <begin position="106"/>
        <end position="198"/>
    </location>
</feature>
<dbReference type="AlphaFoldDB" id="A0A239DRK1"/>
<accession>A0A239DRK1</accession>
<dbReference type="PIRSF" id="PIRSF018266">
    <property type="entry name" value="FecR"/>
    <property type="match status" value="1"/>
</dbReference>
<dbReference type="Pfam" id="PF16220">
    <property type="entry name" value="DUF4880"/>
    <property type="match status" value="1"/>
</dbReference>
<dbReference type="Pfam" id="PF04773">
    <property type="entry name" value="FecR"/>
    <property type="match status" value="1"/>
</dbReference>
<proteinExistence type="predicted"/>
<dbReference type="OrthoDB" id="9798846at2"/>
<reference evidence="4" key="1">
    <citation type="submission" date="2017-06" db="EMBL/GenBank/DDBJ databases">
        <authorList>
            <person name="Varghese N."/>
            <person name="Submissions S."/>
        </authorList>
    </citation>
    <scope>NUCLEOTIDE SEQUENCE [LARGE SCALE GENOMIC DNA]</scope>
    <source>
        <strain evidence="4">LNB2</strain>
    </source>
</reference>
<dbReference type="EMBL" id="FZOS01000005">
    <property type="protein sequence ID" value="SNS35146.1"/>
    <property type="molecule type" value="Genomic_DNA"/>
</dbReference>
<evidence type="ECO:0000313" key="4">
    <source>
        <dbReference type="Proteomes" id="UP000198281"/>
    </source>
</evidence>
<evidence type="ECO:0000259" key="2">
    <source>
        <dbReference type="Pfam" id="PF16220"/>
    </source>
</evidence>
<dbReference type="Gene3D" id="2.60.120.1440">
    <property type="match status" value="1"/>
</dbReference>
<evidence type="ECO:0000259" key="1">
    <source>
        <dbReference type="Pfam" id="PF04773"/>
    </source>
</evidence>
<dbReference type="PANTHER" id="PTHR30273">
    <property type="entry name" value="PERIPLASMIC SIGNAL SENSOR AND SIGMA FACTOR ACTIVATOR FECR-RELATED"/>
    <property type="match status" value="1"/>
</dbReference>
<dbReference type="RefSeq" id="WP_089218752.1">
    <property type="nucleotide sequence ID" value="NZ_FZOS01000005.1"/>
</dbReference>
<dbReference type="InterPro" id="IPR012373">
    <property type="entry name" value="Ferrdict_sens_TM"/>
</dbReference>
<name>A0A239DRK1_9SPHN</name>
<dbReference type="PANTHER" id="PTHR30273:SF2">
    <property type="entry name" value="PROTEIN FECR"/>
    <property type="match status" value="1"/>
</dbReference>
<keyword evidence="4" id="KW-1185">Reference proteome</keyword>
<evidence type="ECO:0000313" key="3">
    <source>
        <dbReference type="EMBL" id="SNS35146.1"/>
    </source>
</evidence>
<dbReference type="GO" id="GO:0016989">
    <property type="term" value="F:sigma factor antagonist activity"/>
    <property type="evidence" value="ECO:0007669"/>
    <property type="project" value="TreeGrafter"/>
</dbReference>
<gene>
    <name evidence="3" type="ORF">SAMN06295912_10514</name>
</gene>
<dbReference type="InterPro" id="IPR006860">
    <property type="entry name" value="FecR"/>
</dbReference>
<dbReference type="Proteomes" id="UP000198281">
    <property type="component" value="Unassembled WGS sequence"/>
</dbReference>
<organism evidence="3 4">
    <name type="scientific">Edaphosphingomonas laterariae</name>
    <dbReference type="NCBI Taxonomy" id="861865"/>
    <lineage>
        <taxon>Bacteria</taxon>
        <taxon>Pseudomonadati</taxon>
        <taxon>Pseudomonadota</taxon>
        <taxon>Alphaproteobacteria</taxon>
        <taxon>Sphingomonadales</taxon>
        <taxon>Rhizorhabdaceae</taxon>
        <taxon>Edaphosphingomonas</taxon>
    </lineage>
</organism>
<feature type="domain" description="FecR N-terminal" evidence="2">
    <location>
        <begin position="15"/>
        <end position="53"/>
    </location>
</feature>